<evidence type="ECO:0000256" key="3">
    <source>
        <dbReference type="ARBA" id="ARBA00022692"/>
    </source>
</evidence>
<dbReference type="PANTHER" id="PTHR43791:SF54">
    <property type="entry name" value="MAJOR FACILITATOR SUPERFAMILY (MFS) PROFILE DOMAIN-CONTAINING PROTEIN-RELATED"/>
    <property type="match status" value="1"/>
</dbReference>
<gene>
    <name evidence="7" type="ORF">PAC_02307</name>
</gene>
<feature type="transmembrane region" description="Helical" evidence="6">
    <location>
        <begin position="300"/>
        <end position="320"/>
    </location>
</feature>
<dbReference type="Gene3D" id="1.20.1250.20">
    <property type="entry name" value="MFS general substrate transporter like domains"/>
    <property type="match status" value="2"/>
</dbReference>
<reference evidence="7 8" key="1">
    <citation type="submission" date="2016-03" db="EMBL/GenBank/DDBJ databases">
        <authorList>
            <person name="Ploux O."/>
        </authorList>
    </citation>
    <scope>NUCLEOTIDE SEQUENCE [LARGE SCALE GENOMIC DNA]</scope>
    <source>
        <strain evidence="7 8">UAMH 11012</strain>
    </source>
</reference>
<keyword evidence="4 6" id="KW-1133">Transmembrane helix</keyword>
<dbReference type="Proteomes" id="UP000184330">
    <property type="component" value="Unassembled WGS sequence"/>
</dbReference>
<evidence type="ECO:0000256" key="4">
    <source>
        <dbReference type="ARBA" id="ARBA00022989"/>
    </source>
</evidence>
<protein>
    <submittedName>
        <fullName evidence="7">Related to nicotinamide mononucleotide permease</fullName>
    </submittedName>
</protein>
<dbReference type="SUPFAM" id="SSF103473">
    <property type="entry name" value="MFS general substrate transporter"/>
    <property type="match status" value="2"/>
</dbReference>
<evidence type="ECO:0000256" key="2">
    <source>
        <dbReference type="ARBA" id="ARBA00022448"/>
    </source>
</evidence>
<keyword evidence="3 6" id="KW-0812">Transmembrane</keyword>
<feature type="transmembrane region" description="Helical" evidence="6">
    <location>
        <begin position="396"/>
        <end position="417"/>
    </location>
</feature>
<dbReference type="GO" id="GO:0022857">
    <property type="term" value="F:transmembrane transporter activity"/>
    <property type="evidence" value="ECO:0007669"/>
    <property type="project" value="InterPro"/>
</dbReference>
<keyword evidence="8" id="KW-1185">Reference proteome</keyword>
<dbReference type="EMBL" id="FJOG01000002">
    <property type="protein sequence ID" value="CZR52430.1"/>
    <property type="molecule type" value="Genomic_DNA"/>
</dbReference>
<dbReference type="Pfam" id="PF07690">
    <property type="entry name" value="MFS_1"/>
    <property type="match status" value="1"/>
</dbReference>
<sequence>MSSPSINEKNLEDVAHVENISQYHKLGIPHEDAAFYETFLPERRKKLIWKIDIRLVPFLSLLYLCAHIDRANIVALSIFFIPYILLEVPSNILLKKFKRPSYYLGILIVSWGVIMTLTGIVQNYGGLIACRFMLGIPDFLLRQRFIGCILRPPCLRHRENGRRGRIRRLAMDIPARRPCNRYAWRCLLLLHGRYSYTFHSLARQRRGGTVSEEKARKFRWKELFSILTDYKVYMQGWILFCVTACSYGIKFTMPSITKSMGFSSANAQLLTIPPYVAGAISAYCFARLSDRFYFRWGRMPFIVVPLLTIVVGFSIIIPYASTIKQNIIPCYIGVVLICIGVYPTNPAGSAWISSNLAGSSKRAIGIAFNICLGNLGGIVGSYMFLDKEAPGYHTGFGTGLAFVATGVIITMLLAFAYKTVNKRRDLLSEDEVRNQYTEEQLAKMGDESPMFRYKL</sequence>
<feature type="transmembrane region" description="Helical" evidence="6">
    <location>
        <begin position="269"/>
        <end position="288"/>
    </location>
</feature>
<comment type="subcellular location">
    <subcellularLocation>
        <location evidence="1">Membrane</location>
        <topology evidence="1">Multi-pass membrane protein</topology>
    </subcellularLocation>
</comment>
<dbReference type="InterPro" id="IPR011701">
    <property type="entry name" value="MFS"/>
</dbReference>
<keyword evidence="2" id="KW-0813">Transport</keyword>
<name>A0A1L7WI35_9HELO</name>
<evidence type="ECO:0000256" key="1">
    <source>
        <dbReference type="ARBA" id="ARBA00004141"/>
    </source>
</evidence>
<feature type="transmembrane region" description="Helical" evidence="6">
    <location>
        <begin position="363"/>
        <end position="384"/>
    </location>
</feature>
<evidence type="ECO:0000256" key="6">
    <source>
        <dbReference type="SAM" id="Phobius"/>
    </source>
</evidence>
<dbReference type="FunFam" id="1.20.1250.20:FF:000013">
    <property type="entry name" value="MFS general substrate transporter"/>
    <property type="match status" value="1"/>
</dbReference>
<dbReference type="InterPro" id="IPR036259">
    <property type="entry name" value="MFS_trans_sf"/>
</dbReference>
<evidence type="ECO:0000313" key="8">
    <source>
        <dbReference type="Proteomes" id="UP000184330"/>
    </source>
</evidence>
<feature type="transmembrane region" description="Helical" evidence="6">
    <location>
        <begin position="326"/>
        <end position="342"/>
    </location>
</feature>
<feature type="transmembrane region" description="Helical" evidence="6">
    <location>
        <begin position="74"/>
        <end position="94"/>
    </location>
</feature>
<feature type="transmembrane region" description="Helical" evidence="6">
    <location>
        <begin position="232"/>
        <end position="249"/>
    </location>
</feature>
<dbReference type="GO" id="GO:0016020">
    <property type="term" value="C:membrane"/>
    <property type="evidence" value="ECO:0007669"/>
    <property type="project" value="UniProtKB-SubCell"/>
</dbReference>
<keyword evidence="5 6" id="KW-0472">Membrane</keyword>
<accession>A0A1L7WI35</accession>
<dbReference type="OrthoDB" id="2962993at2759"/>
<proteinExistence type="predicted"/>
<evidence type="ECO:0000256" key="5">
    <source>
        <dbReference type="ARBA" id="ARBA00023136"/>
    </source>
</evidence>
<dbReference type="AlphaFoldDB" id="A0A1L7WI35"/>
<evidence type="ECO:0000313" key="7">
    <source>
        <dbReference type="EMBL" id="CZR52430.1"/>
    </source>
</evidence>
<dbReference type="PANTHER" id="PTHR43791">
    <property type="entry name" value="PERMEASE-RELATED"/>
    <property type="match status" value="1"/>
</dbReference>
<feature type="transmembrane region" description="Helical" evidence="6">
    <location>
        <begin position="101"/>
        <end position="118"/>
    </location>
</feature>
<organism evidence="7 8">
    <name type="scientific">Phialocephala subalpina</name>
    <dbReference type="NCBI Taxonomy" id="576137"/>
    <lineage>
        <taxon>Eukaryota</taxon>
        <taxon>Fungi</taxon>
        <taxon>Dikarya</taxon>
        <taxon>Ascomycota</taxon>
        <taxon>Pezizomycotina</taxon>
        <taxon>Leotiomycetes</taxon>
        <taxon>Helotiales</taxon>
        <taxon>Mollisiaceae</taxon>
        <taxon>Phialocephala</taxon>
        <taxon>Phialocephala fortinii species complex</taxon>
    </lineage>
</organism>